<proteinExistence type="predicted"/>
<keyword evidence="3" id="KW-1185">Reference proteome</keyword>
<gene>
    <name evidence="2" type="ORF">EZ437_19205</name>
</gene>
<name>A0A4R0NCK6_9SPHI</name>
<feature type="compositionally biased region" description="Polar residues" evidence="1">
    <location>
        <begin position="1"/>
        <end position="19"/>
    </location>
</feature>
<evidence type="ECO:0000256" key="1">
    <source>
        <dbReference type="SAM" id="MobiDB-lite"/>
    </source>
</evidence>
<reference evidence="2 3" key="1">
    <citation type="submission" date="2019-02" db="EMBL/GenBank/DDBJ databases">
        <title>Pedobacter sp. RP-1-14 sp. nov., isolated from Arctic soil.</title>
        <authorList>
            <person name="Dahal R.H."/>
        </authorList>
    </citation>
    <scope>NUCLEOTIDE SEQUENCE [LARGE SCALE GENOMIC DNA]</scope>
    <source>
        <strain evidence="2 3">RP-1-14</strain>
    </source>
</reference>
<feature type="region of interest" description="Disordered" evidence="1">
    <location>
        <begin position="1"/>
        <end position="24"/>
    </location>
</feature>
<dbReference type="EMBL" id="SJSL01000008">
    <property type="protein sequence ID" value="TCC97978.1"/>
    <property type="molecule type" value="Genomic_DNA"/>
</dbReference>
<organism evidence="2 3">
    <name type="scientific">Pedobacter psychroterrae</name>
    <dbReference type="NCBI Taxonomy" id="2530453"/>
    <lineage>
        <taxon>Bacteria</taxon>
        <taxon>Pseudomonadati</taxon>
        <taxon>Bacteroidota</taxon>
        <taxon>Sphingobacteriia</taxon>
        <taxon>Sphingobacteriales</taxon>
        <taxon>Sphingobacteriaceae</taxon>
        <taxon>Pedobacter</taxon>
    </lineage>
</organism>
<comment type="caution">
    <text evidence="2">The sequence shown here is derived from an EMBL/GenBank/DDBJ whole genome shotgun (WGS) entry which is preliminary data.</text>
</comment>
<evidence type="ECO:0000313" key="2">
    <source>
        <dbReference type="EMBL" id="TCC97978.1"/>
    </source>
</evidence>
<dbReference type="AlphaFoldDB" id="A0A4R0NCK6"/>
<dbReference type="RefSeq" id="WP_131597697.1">
    <property type="nucleotide sequence ID" value="NZ_SJSL01000008.1"/>
</dbReference>
<protein>
    <submittedName>
        <fullName evidence="2">Uncharacterized protein</fullName>
    </submittedName>
</protein>
<sequence>MIETSTSFNKLNYPQSKQENMPAEDLESCDLVFYDTIKSQLDSLSKNPSDETISKILAYSKAR</sequence>
<dbReference type="Proteomes" id="UP000293347">
    <property type="component" value="Unassembled WGS sequence"/>
</dbReference>
<dbReference type="OrthoDB" id="799469at2"/>
<accession>A0A4R0NCK6</accession>
<evidence type="ECO:0000313" key="3">
    <source>
        <dbReference type="Proteomes" id="UP000293347"/>
    </source>
</evidence>